<feature type="transmembrane region" description="Helical" evidence="1">
    <location>
        <begin position="356"/>
        <end position="379"/>
    </location>
</feature>
<accession>A0A146G2G4</accession>
<protein>
    <submittedName>
        <fullName evidence="2">Na+/melibiose symporter</fullName>
    </submittedName>
</protein>
<dbReference type="PANTHER" id="PTHR23526">
    <property type="entry name" value="INTEGRAL MEMBRANE TRANSPORT PROTEIN-RELATED"/>
    <property type="match status" value="1"/>
</dbReference>
<sequence length="487" mass="54545">MDSSLPTPSDPKTWKVGTLTYTKAGLVGLFAWLLWGDFCFTIMEQVIPSIMPLKFKELGASNTLMALIMTSVPSLLSTVFNPIISFRSDRTRTKWGRRIPYLLGTVPFLSFALLALGVQGPVGGWIQSVASSWFSGLSLPTVLLIYICFFLLIFNFFNIFVSCIFWYFFNDVVPEKLMARFVSWFRIVNAGASTLYNWFIFKHAETHFLEIFIGAAVLYLIGFGLMCVMVKEGKYAPPPENIGNKKGAVASVKTYFTECMTIKHYWFLYLTTFGGAITGSANLYIIFQQRYLGLDLEHIGKLSAINNISYIVWIAILGFLADRYHPLRITIIGKIAALCLAPLGLIWLFWKPSAEVVFYFYAVLGMVGTTAIGALQAIVEIPLLMRIFPRAQYGQYCSARAMCGSFFGITAGATTGVILDQLYGKFGDRVYLFLPFWSIAGLSITIVCLFLLYRSWQQYGGFEHYVAPIPGHQKDKQPPQNCPAGVS</sequence>
<reference evidence="3" key="1">
    <citation type="journal article" date="2017" name="Genome Announc.">
        <title>Draft Genome Sequence of Terrimicrobium sacchariphilum NM-5T, a Facultative Anaerobic Soil Bacterium of the Class Spartobacteria.</title>
        <authorList>
            <person name="Qiu Y.L."/>
            <person name="Tourlousse D.M."/>
            <person name="Matsuura N."/>
            <person name="Ohashi A."/>
            <person name="Sekiguchi Y."/>
        </authorList>
    </citation>
    <scope>NUCLEOTIDE SEQUENCE [LARGE SCALE GENOMIC DNA]</scope>
    <source>
        <strain evidence="3">NM-5</strain>
    </source>
</reference>
<feature type="transmembrane region" description="Helical" evidence="1">
    <location>
        <begin position="211"/>
        <end position="230"/>
    </location>
</feature>
<evidence type="ECO:0000313" key="3">
    <source>
        <dbReference type="Proteomes" id="UP000076023"/>
    </source>
</evidence>
<feature type="transmembrane region" description="Helical" evidence="1">
    <location>
        <begin position="101"/>
        <end position="122"/>
    </location>
</feature>
<dbReference type="Gene3D" id="1.20.1250.20">
    <property type="entry name" value="MFS general substrate transporter like domains"/>
    <property type="match status" value="1"/>
</dbReference>
<feature type="transmembrane region" description="Helical" evidence="1">
    <location>
        <begin position="399"/>
        <end position="419"/>
    </location>
</feature>
<feature type="transmembrane region" description="Helical" evidence="1">
    <location>
        <begin position="181"/>
        <end position="199"/>
    </location>
</feature>
<proteinExistence type="predicted"/>
<organism evidence="2 3">
    <name type="scientific">Terrimicrobium sacchariphilum</name>
    <dbReference type="NCBI Taxonomy" id="690879"/>
    <lineage>
        <taxon>Bacteria</taxon>
        <taxon>Pseudomonadati</taxon>
        <taxon>Verrucomicrobiota</taxon>
        <taxon>Terrimicrobiia</taxon>
        <taxon>Terrimicrobiales</taxon>
        <taxon>Terrimicrobiaceae</taxon>
        <taxon>Terrimicrobium</taxon>
    </lineage>
</organism>
<keyword evidence="1" id="KW-0472">Membrane</keyword>
<keyword evidence="3" id="KW-1185">Reference proteome</keyword>
<evidence type="ECO:0000256" key="1">
    <source>
        <dbReference type="SAM" id="Phobius"/>
    </source>
</evidence>
<feature type="transmembrane region" description="Helical" evidence="1">
    <location>
        <begin position="299"/>
        <end position="319"/>
    </location>
</feature>
<dbReference type="InterPro" id="IPR036259">
    <property type="entry name" value="MFS_trans_sf"/>
</dbReference>
<keyword evidence="1" id="KW-1133">Transmembrane helix</keyword>
<feature type="transmembrane region" description="Helical" evidence="1">
    <location>
        <begin position="142"/>
        <end position="169"/>
    </location>
</feature>
<gene>
    <name evidence="2" type="ORF">TSACC_2255</name>
</gene>
<comment type="caution">
    <text evidence="2">The sequence shown here is derived from an EMBL/GenBank/DDBJ whole genome shotgun (WGS) entry which is preliminary data.</text>
</comment>
<dbReference type="EMBL" id="BDCO01000002">
    <property type="protein sequence ID" value="GAT31861.1"/>
    <property type="molecule type" value="Genomic_DNA"/>
</dbReference>
<feature type="transmembrane region" description="Helical" evidence="1">
    <location>
        <begin position="21"/>
        <end position="43"/>
    </location>
</feature>
<dbReference type="InParanoid" id="A0A146G2G4"/>
<feature type="transmembrane region" description="Helical" evidence="1">
    <location>
        <begin position="63"/>
        <end position="80"/>
    </location>
</feature>
<dbReference type="InterPro" id="IPR052528">
    <property type="entry name" value="Sugar_transport-like"/>
</dbReference>
<dbReference type="Pfam" id="PF13347">
    <property type="entry name" value="MFS_2"/>
    <property type="match status" value="1"/>
</dbReference>
<dbReference type="RefSeq" id="WP_075077735.1">
    <property type="nucleotide sequence ID" value="NZ_BDCO01000002.1"/>
</dbReference>
<feature type="transmembrane region" description="Helical" evidence="1">
    <location>
        <begin position="266"/>
        <end position="287"/>
    </location>
</feature>
<feature type="transmembrane region" description="Helical" evidence="1">
    <location>
        <begin position="431"/>
        <end position="453"/>
    </location>
</feature>
<keyword evidence="1" id="KW-0812">Transmembrane</keyword>
<feature type="transmembrane region" description="Helical" evidence="1">
    <location>
        <begin position="331"/>
        <end position="350"/>
    </location>
</feature>
<dbReference type="SUPFAM" id="SSF103473">
    <property type="entry name" value="MFS general substrate transporter"/>
    <property type="match status" value="1"/>
</dbReference>
<dbReference type="Proteomes" id="UP000076023">
    <property type="component" value="Unassembled WGS sequence"/>
</dbReference>
<dbReference type="PANTHER" id="PTHR23526:SF2">
    <property type="entry name" value="MAJOR FACILITATOR SUPERFAMILY (MFS) PROFILE DOMAIN-CONTAINING PROTEIN"/>
    <property type="match status" value="1"/>
</dbReference>
<evidence type="ECO:0000313" key="2">
    <source>
        <dbReference type="EMBL" id="GAT31861.1"/>
    </source>
</evidence>
<name>A0A146G2G4_TERSA</name>
<dbReference type="OrthoDB" id="7584869at2"/>
<dbReference type="AlphaFoldDB" id="A0A146G2G4"/>